<dbReference type="InterPro" id="IPR018200">
    <property type="entry name" value="USP_CS"/>
</dbReference>
<sequence length="861" mass="97217">MADNQFVEECTNIARFLADGTYPELGMSVNKKRGLRKKAATFKLSSIDGLTELVYTGRGCEERRVIPRKEEQKKILAELHVNSGGHLGRDRTRHVVLQRFYWPGISHDVAQYIKCCVPCQKAAPSIKHKQPLHPIPVTGVWDQIGVDLIGPLKETGRGHKYIVTLTDYFSKWAEAAPIPNKEAKTIAQFLHQVMLRFGFVDRLITDQGREFNNELVTSLLKFSGTRHCVSSAYHPQTNGLVERFNQTLICALQKVTNEECNDWDEKIDAILFAYRTSPQGSTRYSPFQLMFNREPRLPIDVVTSSSTISAPSPEEVEQVFVKVQAMSDKIRDHTKINVKAAQQKQKRHYDERHHVSKVFSEGSWVLKKNMRRDTRQGDKLTHRTTGPFIIEKYVSKGVYILRNPLTDTLLKQKVNGSHLIPFNRDSGLSTDTSTNKDGIRNTGNTCYMNATAQILVASPVVHLYREQSVHKIPALDGVLQLYNADNTAAVKKAVQSLKDLLPSYNDAEQHDAGRFMLDILSSQCLHCGSSKCTFLQSCCHLQGHNELKCPNCDASRLGGELDYGSMPVECRSNKSLDTTLEEFFSWATVDFKGLCDKCGQTLTKMEKRPVAESPPDFLWVTLQRWKESEVRQALSESRLTKNTERMNVSHCLSLPLKDGFMQEYHLGSLMMHEGSSMSSGHYTALVCKETWILYDDEKVSVTDIDLASPSIAGVGYKKGHMYKVEKASSQEAVNAAADLKMAAVPFADVLNHVEAIVAGKVRSSRHDLFIERKLVVLKQLSYDGLGEFSNEMERSMMVRLFKQYHTVCIGQDLICRNWIEPKFAEKLKLIGIPNDMASFYLNYVLYPEAFSFVFNAEAPGI</sequence>
<dbReference type="FunFam" id="3.30.420.10:FF:000032">
    <property type="entry name" value="Retrovirus-related Pol polyprotein from transposon 297-like Protein"/>
    <property type="match status" value="1"/>
</dbReference>
<dbReference type="Gene3D" id="1.10.340.70">
    <property type="match status" value="1"/>
</dbReference>
<dbReference type="PROSITE" id="PS50994">
    <property type="entry name" value="INTEGRASE"/>
    <property type="match status" value="1"/>
</dbReference>
<evidence type="ECO:0008006" key="5">
    <source>
        <dbReference type="Google" id="ProtNLM"/>
    </source>
</evidence>
<dbReference type="SUPFAM" id="SSF54001">
    <property type="entry name" value="Cysteine proteinases"/>
    <property type="match status" value="1"/>
</dbReference>
<dbReference type="GO" id="GO:0016579">
    <property type="term" value="P:protein deubiquitination"/>
    <property type="evidence" value="ECO:0007669"/>
    <property type="project" value="InterPro"/>
</dbReference>
<dbReference type="GO" id="GO:0015074">
    <property type="term" value="P:DNA integration"/>
    <property type="evidence" value="ECO:0007669"/>
    <property type="project" value="InterPro"/>
</dbReference>
<accession>A0A7M7SYH0</accession>
<dbReference type="PROSITE" id="PS50235">
    <property type="entry name" value="USP_3"/>
    <property type="match status" value="1"/>
</dbReference>
<dbReference type="FunFam" id="1.10.340.70:FF:000001">
    <property type="entry name" value="Retrovirus-related Pol polyprotein from transposon gypsy-like Protein"/>
    <property type="match status" value="1"/>
</dbReference>
<dbReference type="InterPro" id="IPR038765">
    <property type="entry name" value="Papain-like_cys_pep_sf"/>
</dbReference>
<dbReference type="InterPro" id="IPR036397">
    <property type="entry name" value="RNaseH_sf"/>
</dbReference>
<dbReference type="Pfam" id="PF00665">
    <property type="entry name" value="rve"/>
    <property type="match status" value="1"/>
</dbReference>
<dbReference type="InParanoid" id="A0A7M7SYH0"/>
<dbReference type="AlphaFoldDB" id="A0A7M7SYH0"/>
<dbReference type="PANTHER" id="PTHR37984:SF15">
    <property type="entry name" value="INTEGRASE CATALYTIC DOMAIN-CONTAINING PROTEIN"/>
    <property type="match status" value="1"/>
</dbReference>
<organism evidence="3 4">
    <name type="scientific">Strongylocentrotus purpuratus</name>
    <name type="common">Purple sea urchin</name>
    <dbReference type="NCBI Taxonomy" id="7668"/>
    <lineage>
        <taxon>Eukaryota</taxon>
        <taxon>Metazoa</taxon>
        <taxon>Echinodermata</taxon>
        <taxon>Eleutherozoa</taxon>
        <taxon>Echinozoa</taxon>
        <taxon>Echinoidea</taxon>
        <taxon>Euechinoidea</taxon>
        <taxon>Echinacea</taxon>
        <taxon>Camarodonta</taxon>
        <taxon>Echinidea</taxon>
        <taxon>Strongylocentrotidae</taxon>
        <taxon>Strongylocentrotus</taxon>
    </lineage>
</organism>
<feature type="domain" description="Integrase catalytic" evidence="2">
    <location>
        <begin position="130"/>
        <end position="294"/>
    </location>
</feature>
<dbReference type="InterPro" id="IPR028889">
    <property type="entry name" value="USP"/>
</dbReference>
<dbReference type="GeneID" id="100889000"/>
<reference evidence="3" key="2">
    <citation type="submission" date="2021-01" db="UniProtKB">
        <authorList>
            <consortium name="EnsemblMetazoa"/>
        </authorList>
    </citation>
    <scope>IDENTIFICATION</scope>
</reference>
<dbReference type="InterPro" id="IPR041588">
    <property type="entry name" value="Integrase_H2C2"/>
</dbReference>
<dbReference type="InterPro" id="IPR012337">
    <property type="entry name" value="RNaseH-like_sf"/>
</dbReference>
<dbReference type="Proteomes" id="UP000007110">
    <property type="component" value="Unassembled WGS sequence"/>
</dbReference>
<evidence type="ECO:0000313" key="4">
    <source>
        <dbReference type="Proteomes" id="UP000007110"/>
    </source>
</evidence>
<dbReference type="OrthoDB" id="441971at2759"/>
<dbReference type="EnsemblMetazoa" id="XM_030984695">
    <property type="protein sequence ID" value="XP_030840555"/>
    <property type="gene ID" value="LOC100889000"/>
</dbReference>
<reference evidence="4" key="1">
    <citation type="submission" date="2015-02" db="EMBL/GenBank/DDBJ databases">
        <title>Genome sequencing for Strongylocentrotus purpuratus.</title>
        <authorList>
            <person name="Murali S."/>
            <person name="Liu Y."/>
            <person name="Vee V."/>
            <person name="English A."/>
            <person name="Wang M."/>
            <person name="Skinner E."/>
            <person name="Han Y."/>
            <person name="Muzny D.M."/>
            <person name="Worley K.C."/>
            <person name="Gibbs R.A."/>
        </authorList>
    </citation>
    <scope>NUCLEOTIDE SEQUENCE</scope>
</reference>
<dbReference type="Gene3D" id="3.90.70.10">
    <property type="entry name" value="Cysteine proteinases"/>
    <property type="match status" value="1"/>
</dbReference>
<dbReference type="PROSITE" id="PS00973">
    <property type="entry name" value="USP_2"/>
    <property type="match status" value="1"/>
</dbReference>
<evidence type="ECO:0000259" key="2">
    <source>
        <dbReference type="PROSITE" id="PS50994"/>
    </source>
</evidence>
<evidence type="ECO:0000259" key="1">
    <source>
        <dbReference type="PROSITE" id="PS50235"/>
    </source>
</evidence>
<dbReference type="KEGG" id="spu:100889000"/>
<protein>
    <recommendedName>
        <fullName evidence="5">Ubiquitinyl hydrolase 1</fullName>
    </recommendedName>
</protein>
<dbReference type="Pfam" id="PF17921">
    <property type="entry name" value="Integrase_H2C2"/>
    <property type="match status" value="1"/>
</dbReference>
<dbReference type="GO" id="GO:0003676">
    <property type="term" value="F:nucleic acid binding"/>
    <property type="evidence" value="ECO:0007669"/>
    <property type="project" value="InterPro"/>
</dbReference>
<dbReference type="RefSeq" id="XP_030840555.1">
    <property type="nucleotide sequence ID" value="XM_030984695.1"/>
</dbReference>
<dbReference type="PANTHER" id="PTHR37984">
    <property type="entry name" value="PROTEIN CBG26694"/>
    <property type="match status" value="1"/>
</dbReference>
<dbReference type="CDD" id="cd02257">
    <property type="entry name" value="Peptidase_C19"/>
    <property type="match status" value="1"/>
</dbReference>
<proteinExistence type="predicted"/>
<name>A0A7M7SYH0_STRPU</name>
<feature type="domain" description="USP" evidence="1">
    <location>
        <begin position="437"/>
        <end position="727"/>
    </location>
</feature>
<dbReference type="GO" id="GO:0004843">
    <property type="term" value="F:cysteine-type deubiquitinase activity"/>
    <property type="evidence" value="ECO:0007669"/>
    <property type="project" value="InterPro"/>
</dbReference>
<dbReference type="Pfam" id="PF00443">
    <property type="entry name" value="UCH"/>
    <property type="match status" value="1"/>
</dbReference>
<dbReference type="SUPFAM" id="SSF53098">
    <property type="entry name" value="Ribonuclease H-like"/>
    <property type="match status" value="1"/>
</dbReference>
<dbReference type="InterPro" id="IPR001394">
    <property type="entry name" value="Peptidase_C19_UCH"/>
</dbReference>
<dbReference type="InterPro" id="IPR001584">
    <property type="entry name" value="Integrase_cat-core"/>
</dbReference>
<dbReference type="InterPro" id="IPR050951">
    <property type="entry name" value="Retrovirus_Pol_polyprotein"/>
</dbReference>
<keyword evidence="4" id="KW-1185">Reference proteome</keyword>
<dbReference type="Gene3D" id="3.30.420.10">
    <property type="entry name" value="Ribonuclease H-like superfamily/Ribonuclease H"/>
    <property type="match status" value="1"/>
</dbReference>
<evidence type="ECO:0000313" key="3">
    <source>
        <dbReference type="EnsemblMetazoa" id="XP_030840555"/>
    </source>
</evidence>